<evidence type="ECO:0000313" key="2">
    <source>
        <dbReference type="EMBL" id="KZS99902.1"/>
    </source>
</evidence>
<protein>
    <submittedName>
        <fullName evidence="2">Uncharacterized protein</fullName>
    </submittedName>
</protein>
<evidence type="ECO:0000256" key="1">
    <source>
        <dbReference type="SAM" id="Phobius"/>
    </source>
</evidence>
<feature type="transmembrane region" description="Helical" evidence="1">
    <location>
        <begin position="251"/>
        <end position="270"/>
    </location>
</feature>
<reference evidence="2 3" key="1">
    <citation type="journal article" date="2016" name="Mol. Biol. Evol.">
        <title>Comparative Genomics of Early-Diverging Mushroom-Forming Fungi Provides Insights into the Origins of Lignocellulose Decay Capabilities.</title>
        <authorList>
            <person name="Nagy L.G."/>
            <person name="Riley R."/>
            <person name="Tritt A."/>
            <person name="Adam C."/>
            <person name="Daum C."/>
            <person name="Floudas D."/>
            <person name="Sun H."/>
            <person name="Yadav J.S."/>
            <person name="Pangilinan J."/>
            <person name="Larsson K.H."/>
            <person name="Matsuura K."/>
            <person name="Barry K."/>
            <person name="Labutti K."/>
            <person name="Kuo R."/>
            <person name="Ohm R.A."/>
            <person name="Bhattacharya S.S."/>
            <person name="Shirouzu T."/>
            <person name="Yoshinaga Y."/>
            <person name="Martin F.M."/>
            <person name="Grigoriev I.V."/>
            <person name="Hibbett D.S."/>
        </authorList>
    </citation>
    <scope>NUCLEOTIDE SEQUENCE [LARGE SCALE GENOMIC DNA]</scope>
    <source>
        <strain evidence="2 3">93-53</strain>
    </source>
</reference>
<keyword evidence="1" id="KW-0812">Transmembrane</keyword>
<dbReference type="InParanoid" id="A0A165AYK7"/>
<dbReference type="GeneID" id="63822329"/>
<dbReference type="RefSeq" id="XP_040757643.1">
    <property type="nucleotide sequence ID" value="XM_040905299.1"/>
</dbReference>
<accession>A0A165AYK7</accession>
<keyword evidence="1" id="KW-1133">Transmembrane helix</keyword>
<feature type="transmembrane region" description="Helical" evidence="1">
    <location>
        <begin position="183"/>
        <end position="206"/>
    </location>
</feature>
<dbReference type="Proteomes" id="UP000076871">
    <property type="component" value="Unassembled WGS sequence"/>
</dbReference>
<proteinExistence type="predicted"/>
<feature type="transmembrane region" description="Helical" evidence="1">
    <location>
        <begin position="63"/>
        <end position="92"/>
    </location>
</feature>
<feature type="transmembrane region" description="Helical" evidence="1">
    <location>
        <begin position="112"/>
        <end position="131"/>
    </location>
</feature>
<feature type="transmembrane region" description="Helical" evidence="1">
    <location>
        <begin position="6"/>
        <end position="36"/>
    </location>
</feature>
<dbReference type="AlphaFoldDB" id="A0A165AYK7"/>
<sequence length="341" mass="37894">MGEIGLIPSLLAAACLETFFYGIFFTLATVSFYLLYRRQKGLGTWEGGGRSQSNSRLRKSLRFFSVAVVLIFLSNTVQWVLVLARLFEAFVYYKDGDAPLEFYADLSKATEVVRTGALIFTVIASDAMIIYRLWIVWEFNKQVVIFPLCTLVGLIVCGVGTVYQMTTFRLGEEIWVSALGRWLTGNAVFTLCINVYSTTMIAWRIWRINAAILGHRHGSLMSVMAMIIESAALYTLWATFFLATYEAGTNLQFVANETLGFVAGIAFMLINVRVGMGWAQNETVTISEFVAAPGTSAIGDQPFMMRPLAVNISSTVHNDHESDDVHVKYFSDRSSTLVSGA</sequence>
<organism evidence="2 3">
    <name type="scientific">Laetiporus sulphureus 93-53</name>
    <dbReference type="NCBI Taxonomy" id="1314785"/>
    <lineage>
        <taxon>Eukaryota</taxon>
        <taxon>Fungi</taxon>
        <taxon>Dikarya</taxon>
        <taxon>Basidiomycota</taxon>
        <taxon>Agaricomycotina</taxon>
        <taxon>Agaricomycetes</taxon>
        <taxon>Polyporales</taxon>
        <taxon>Laetiporus</taxon>
    </lineage>
</organism>
<feature type="transmembrane region" description="Helical" evidence="1">
    <location>
        <begin position="218"/>
        <end position="245"/>
    </location>
</feature>
<keyword evidence="1" id="KW-0472">Membrane</keyword>
<dbReference type="EMBL" id="KV427707">
    <property type="protein sequence ID" value="KZS99902.1"/>
    <property type="molecule type" value="Genomic_DNA"/>
</dbReference>
<dbReference type="OrthoDB" id="3354175at2759"/>
<name>A0A165AYK7_9APHY</name>
<keyword evidence="3" id="KW-1185">Reference proteome</keyword>
<feature type="transmembrane region" description="Helical" evidence="1">
    <location>
        <begin position="143"/>
        <end position="163"/>
    </location>
</feature>
<gene>
    <name evidence="2" type="ORF">LAESUDRAFT_667385</name>
</gene>
<evidence type="ECO:0000313" key="3">
    <source>
        <dbReference type="Proteomes" id="UP000076871"/>
    </source>
</evidence>